<dbReference type="OrthoDB" id="1892640at2759"/>
<comment type="subcellular location">
    <subcellularLocation>
        <location evidence="1">Membrane</location>
        <topology evidence="1">Multi-pass membrane protein</topology>
    </subcellularLocation>
</comment>
<reference evidence="8" key="1">
    <citation type="journal article" date="2019" name="Gigascience">
        <title>De novo genome assembly of the endangered Acer yangbiense, a plant species with extremely small populations endemic to Yunnan Province, China.</title>
        <authorList>
            <person name="Yang J."/>
            <person name="Wariss H.M."/>
            <person name="Tao L."/>
            <person name="Zhang R."/>
            <person name="Yun Q."/>
            <person name="Hollingsworth P."/>
            <person name="Dao Z."/>
            <person name="Luo G."/>
            <person name="Guo H."/>
            <person name="Ma Y."/>
            <person name="Sun W."/>
        </authorList>
    </citation>
    <scope>NUCLEOTIDE SEQUENCE [LARGE SCALE GENOMIC DNA]</scope>
    <source>
        <strain evidence="8">cv. Malutang</strain>
    </source>
</reference>
<keyword evidence="8" id="KW-1185">Reference proteome</keyword>
<feature type="transmembrane region" description="Helical" evidence="6">
    <location>
        <begin position="234"/>
        <end position="256"/>
    </location>
</feature>
<dbReference type="PANTHER" id="PTHR32191">
    <property type="entry name" value="TETRASPANIN-8-RELATED"/>
    <property type="match status" value="1"/>
</dbReference>
<dbReference type="PROSITE" id="PS00421">
    <property type="entry name" value="TM4_1"/>
    <property type="match status" value="1"/>
</dbReference>
<dbReference type="Pfam" id="PF00335">
    <property type="entry name" value="Tetraspanin"/>
    <property type="match status" value="1"/>
</dbReference>
<proteinExistence type="inferred from homology"/>
<feature type="transmembrane region" description="Helical" evidence="6">
    <location>
        <begin position="72"/>
        <end position="96"/>
    </location>
</feature>
<evidence type="ECO:0000256" key="6">
    <source>
        <dbReference type="SAM" id="Phobius"/>
    </source>
</evidence>
<dbReference type="InterPro" id="IPR044991">
    <property type="entry name" value="TET_plant"/>
</dbReference>
<sequence>MFRLSNNLIGILNVLTFILSIPILWAGVWLSNKGVTECEKFLDKPVIILGVFLMVISLAGLIGACCRVSWLLWTYLLVMFLLIVILFCFTIFAFVVTNKGAGEVVSDRGYKEYRLGDYSNWLQKRVNSTKNWKKIRSCLVDSKVCSTFADKYVGDTVDLFYKQHLSSSGCCKPSNDCQFTYVSPTNWTSTTTVTSAQTNPDCNKWNNDPKTLCYDCQACKAGLLDQLKRDWKKVAIVNIVFLIVLIIVYSIGCCAFRNSRRDNVYRGKNGAISEHHNIHSVNTNSLAGSIVSHQELIRMREIFNITYGGYRGLPDAIAVLVGFTGFALSVTHKGTSEILNDKAYKDFRLVDYSNWLPQRVNDDDNWKKIKSCLSDKNFCTSFNDEGLMTSLKSGCCKPSNDCKFTYEGPIKWNKTNGVYTNPDCSKWENSVETLCYNCQSCKAGVIDQGAVHAATTGVEKTLLICTTLVAILTITLIKEDRRDHNILEVILFVVL</sequence>
<dbReference type="GO" id="GO:0016020">
    <property type="term" value="C:membrane"/>
    <property type="evidence" value="ECO:0007669"/>
    <property type="project" value="UniProtKB-SubCell"/>
</dbReference>
<accession>A0A5C7H469</accession>
<name>A0A5C7H469_9ROSI</name>
<evidence type="ECO:0000256" key="5">
    <source>
        <dbReference type="ARBA" id="ARBA00023136"/>
    </source>
</evidence>
<keyword evidence="4 6" id="KW-1133">Transmembrane helix</keyword>
<dbReference type="EMBL" id="VAHF01000011">
    <property type="protein sequence ID" value="TXG51803.1"/>
    <property type="molecule type" value="Genomic_DNA"/>
</dbReference>
<comment type="similarity">
    <text evidence="2">Belongs to the tetraspanin (TM4SF) family.</text>
</comment>
<evidence type="ECO:0000256" key="1">
    <source>
        <dbReference type="ARBA" id="ARBA00004141"/>
    </source>
</evidence>
<dbReference type="GO" id="GO:0009734">
    <property type="term" value="P:auxin-activated signaling pathway"/>
    <property type="evidence" value="ECO:0007669"/>
    <property type="project" value="InterPro"/>
</dbReference>
<evidence type="ECO:0000256" key="2">
    <source>
        <dbReference type="ARBA" id="ARBA00006840"/>
    </source>
</evidence>
<dbReference type="InterPro" id="IPR018503">
    <property type="entry name" value="Tetraspanin_CS"/>
</dbReference>
<evidence type="ECO:0000256" key="3">
    <source>
        <dbReference type="ARBA" id="ARBA00022692"/>
    </source>
</evidence>
<evidence type="ECO:0000256" key="4">
    <source>
        <dbReference type="ARBA" id="ARBA00022989"/>
    </source>
</evidence>
<comment type="caution">
    <text evidence="7">The sequence shown here is derived from an EMBL/GenBank/DDBJ whole genome shotgun (WGS) entry which is preliminary data.</text>
</comment>
<protein>
    <recommendedName>
        <fullName evidence="9">Tetraspanin</fullName>
    </recommendedName>
</protein>
<keyword evidence="3 6" id="KW-0812">Transmembrane</keyword>
<evidence type="ECO:0000313" key="8">
    <source>
        <dbReference type="Proteomes" id="UP000323000"/>
    </source>
</evidence>
<dbReference type="InterPro" id="IPR018499">
    <property type="entry name" value="Tetraspanin/Peripherin"/>
</dbReference>
<gene>
    <name evidence="7" type="ORF">EZV62_024327</name>
</gene>
<dbReference type="Proteomes" id="UP000323000">
    <property type="component" value="Chromosome 11"/>
</dbReference>
<feature type="transmembrane region" description="Helical" evidence="6">
    <location>
        <begin position="46"/>
        <end position="65"/>
    </location>
</feature>
<feature type="transmembrane region" description="Helical" evidence="6">
    <location>
        <begin position="7"/>
        <end position="26"/>
    </location>
</feature>
<evidence type="ECO:0000313" key="7">
    <source>
        <dbReference type="EMBL" id="TXG51803.1"/>
    </source>
</evidence>
<dbReference type="AlphaFoldDB" id="A0A5C7H469"/>
<keyword evidence="5 6" id="KW-0472">Membrane</keyword>
<organism evidence="7 8">
    <name type="scientific">Acer yangbiense</name>
    <dbReference type="NCBI Taxonomy" id="1000413"/>
    <lineage>
        <taxon>Eukaryota</taxon>
        <taxon>Viridiplantae</taxon>
        <taxon>Streptophyta</taxon>
        <taxon>Embryophyta</taxon>
        <taxon>Tracheophyta</taxon>
        <taxon>Spermatophyta</taxon>
        <taxon>Magnoliopsida</taxon>
        <taxon>eudicotyledons</taxon>
        <taxon>Gunneridae</taxon>
        <taxon>Pentapetalae</taxon>
        <taxon>rosids</taxon>
        <taxon>malvids</taxon>
        <taxon>Sapindales</taxon>
        <taxon>Sapindaceae</taxon>
        <taxon>Hippocastanoideae</taxon>
        <taxon>Acereae</taxon>
        <taxon>Acer</taxon>
    </lineage>
</organism>
<evidence type="ECO:0008006" key="9">
    <source>
        <dbReference type="Google" id="ProtNLM"/>
    </source>
</evidence>